<keyword evidence="3 9" id="KW-0548">Nucleotidyltransferase</keyword>
<feature type="domain" description="Tr-type G" evidence="10">
    <location>
        <begin position="22"/>
        <end position="238"/>
    </location>
</feature>
<dbReference type="Pfam" id="PF00009">
    <property type="entry name" value="GTP_EFTU"/>
    <property type="match status" value="1"/>
</dbReference>
<dbReference type="PANTHER" id="PTHR23115">
    <property type="entry name" value="TRANSLATION FACTOR"/>
    <property type="match status" value="1"/>
</dbReference>
<dbReference type="InterPro" id="IPR044138">
    <property type="entry name" value="CysN_II"/>
</dbReference>
<dbReference type="CDD" id="cd04095">
    <property type="entry name" value="CysN_NoDQ_III"/>
    <property type="match status" value="1"/>
</dbReference>
<dbReference type="CDD" id="cd03695">
    <property type="entry name" value="CysN_NodQ_II"/>
    <property type="match status" value="1"/>
</dbReference>
<dbReference type="InterPro" id="IPR054696">
    <property type="entry name" value="GTP-eEF1A_C"/>
</dbReference>
<reference evidence="12" key="1">
    <citation type="submission" date="2015-08" db="EMBL/GenBank/DDBJ databases">
        <authorList>
            <person name="Varghese N."/>
        </authorList>
    </citation>
    <scope>NUCLEOTIDE SEQUENCE [LARGE SCALE GENOMIC DNA]</scope>
    <source>
        <strain evidence="12">JCM 18476</strain>
    </source>
</reference>
<dbReference type="PROSITE" id="PS00301">
    <property type="entry name" value="G_TR_1"/>
    <property type="match status" value="1"/>
</dbReference>
<feature type="binding site" evidence="9">
    <location>
        <begin position="31"/>
        <end position="38"/>
    </location>
    <ligand>
        <name>GTP</name>
        <dbReference type="ChEBI" id="CHEBI:37565"/>
    </ligand>
</feature>
<comment type="function">
    <text evidence="7 9">With CysD forms the ATP sulfurylase (ATPS) that catalyzes the adenylation of sulfate producing adenosine 5'-phosphosulfate (APS) and diphosphate, the first enzymatic step in sulfur assimilation pathway. APS synthesis involves the formation of a high-energy phosphoric-sulfuric acid anhydride bond driven by GTP hydrolysis by CysN coupled to ATP hydrolysis by CysD.</text>
</comment>
<dbReference type="GO" id="GO:0005524">
    <property type="term" value="F:ATP binding"/>
    <property type="evidence" value="ECO:0007669"/>
    <property type="project" value="UniProtKB-KW"/>
</dbReference>
<dbReference type="FunFam" id="2.40.30.10:FF:000027">
    <property type="entry name" value="Sulfate adenylyltransferase subunit 1"/>
    <property type="match status" value="1"/>
</dbReference>
<comment type="catalytic activity">
    <reaction evidence="9">
        <text>sulfate + ATP + H(+) = adenosine 5'-phosphosulfate + diphosphate</text>
        <dbReference type="Rhea" id="RHEA:18133"/>
        <dbReference type="ChEBI" id="CHEBI:15378"/>
        <dbReference type="ChEBI" id="CHEBI:16189"/>
        <dbReference type="ChEBI" id="CHEBI:30616"/>
        <dbReference type="ChEBI" id="CHEBI:33019"/>
        <dbReference type="ChEBI" id="CHEBI:58243"/>
        <dbReference type="EC" id="2.7.7.4"/>
    </reaction>
</comment>
<dbReference type="NCBIfam" id="NF003478">
    <property type="entry name" value="PRK05124.1"/>
    <property type="match status" value="1"/>
</dbReference>
<dbReference type="FunFam" id="3.40.50.300:FF:000119">
    <property type="entry name" value="Sulfate adenylyltransferase subunit 1"/>
    <property type="match status" value="1"/>
</dbReference>
<dbReference type="SUPFAM" id="SSF50465">
    <property type="entry name" value="EF-Tu/eEF-1alpha/eIF2-gamma C-terminal domain"/>
    <property type="match status" value="1"/>
</dbReference>
<evidence type="ECO:0000256" key="5">
    <source>
        <dbReference type="ARBA" id="ARBA00022840"/>
    </source>
</evidence>
<evidence type="ECO:0000256" key="6">
    <source>
        <dbReference type="ARBA" id="ARBA00023134"/>
    </source>
</evidence>
<name>A0A0K6ILJ4_9GAMM</name>
<dbReference type="RefSeq" id="WP_055462924.1">
    <property type="nucleotide sequence ID" value="NZ_CYHG01000005.1"/>
</dbReference>
<evidence type="ECO:0000256" key="2">
    <source>
        <dbReference type="ARBA" id="ARBA00022679"/>
    </source>
</evidence>
<evidence type="ECO:0000256" key="3">
    <source>
        <dbReference type="ARBA" id="ARBA00022695"/>
    </source>
</evidence>
<feature type="binding site" evidence="9">
    <location>
        <begin position="110"/>
        <end position="114"/>
    </location>
    <ligand>
        <name>GTP</name>
        <dbReference type="ChEBI" id="CHEBI:37565"/>
    </ligand>
</feature>
<dbReference type="Gene3D" id="3.40.50.300">
    <property type="entry name" value="P-loop containing nucleotide triphosphate hydrolases"/>
    <property type="match status" value="1"/>
</dbReference>
<evidence type="ECO:0000256" key="4">
    <source>
        <dbReference type="ARBA" id="ARBA00022741"/>
    </source>
</evidence>
<evidence type="ECO:0000256" key="8">
    <source>
        <dbReference type="ARBA" id="ARBA00062688"/>
    </source>
</evidence>
<dbReference type="GO" id="GO:0070814">
    <property type="term" value="P:hydrogen sulfide biosynthetic process"/>
    <property type="evidence" value="ECO:0007669"/>
    <property type="project" value="UniProtKB-UniRule"/>
</dbReference>
<dbReference type="SUPFAM" id="SSF52540">
    <property type="entry name" value="P-loop containing nucleoside triphosphate hydrolases"/>
    <property type="match status" value="1"/>
</dbReference>
<dbReference type="AlphaFoldDB" id="A0A0K6ILJ4"/>
<keyword evidence="2 9" id="KW-0808">Transferase</keyword>
<feature type="binding site" evidence="9">
    <location>
        <begin position="165"/>
        <end position="168"/>
    </location>
    <ligand>
        <name>GTP</name>
        <dbReference type="ChEBI" id="CHEBI:37565"/>
    </ligand>
</feature>
<comment type="similarity">
    <text evidence="9">Belongs to the TRAFAC class translation factor GTPase superfamily. Classic translation factor GTPase family. CysN/NodQ subfamily.</text>
</comment>
<dbReference type="InterPro" id="IPR009001">
    <property type="entry name" value="Transl_elong_EF1A/Init_IF2_C"/>
</dbReference>
<dbReference type="InterPro" id="IPR005225">
    <property type="entry name" value="Small_GTP-bd"/>
</dbReference>
<evidence type="ECO:0000256" key="1">
    <source>
        <dbReference type="ARBA" id="ARBA00005048"/>
    </source>
</evidence>
<sequence>MSHQSEMISQDILGYLKQHEEKDLLRLLTCGNVDDGKSTLIGRLLHDSKLIYEDHLDAVKRDSKKSGTQGEEVDLALLVDGLQAEREQGITIDVAYRYFSTEKRKFIIADTPGHEQYTRNMATGASSCDLAIILIDARYGVQTQTRRHSYIASLLGIKHVVVAINKMDLVGFSEEKFNEIRASYLEFIEQLGNRKPEDVYFVPMSALKGDNVVNASEQTPWYQGGPLMEILEQVQINRDAKSDSFRFPVQYVNRPNLDFRGFAGTIAAGQVKPGDEIVALPSGKKSKVAEIVTYDGNLEVAKVGQAVTLTLEDEIDISRGDMIVHPGHEPEISANLRASVVWMSEQPLVPGKLYNFKLGTQTVPGKVHHINYRIDVNTLEQTQVDQVELNVIADCVISFDAPVAFDSYQTSPLTGALIIIDRLSNVTVGAGMVEETVGDLDADTVVTAEERAARLGQKPAVVALASGSAVDAQQLERSLLRRGVVALAKLDATSAEAELLKQTGVVVVVADAAVADIQLSEGSHDDVVEQILSTVRL</sequence>
<dbReference type="STRING" id="1137284.GCA_001418205_01823"/>
<keyword evidence="12" id="KW-1185">Reference proteome</keyword>
<dbReference type="NCBIfam" id="TIGR02034">
    <property type="entry name" value="CysN"/>
    <property type="match status" value="1"/>
</dbReference>
<keyword evidence="6 9" id="KW-0342">GTP-binding</keyword>
<dbReference type="InterPro" id="IPR000795">
    <property type="entry name" value="T_Tr_GTP-bd_dom"/>
</dbReference>
<evidence type="ECO:0000259" key="10">
    <source>
        <dbReference type="PROSITE" id="PS51722"/>
    </source>
</evidence>
<evidence type="ECO:0000313" key="11">
    <source>
        <dbReference type="EMBL" id="CUB03964.1"/>
    </source>
</evidence>
<dbReference type="InterPro" id="IPR050100">
    <property type="entry name" value="TRAFAC_GTPase_members"/>
</dbReference>
<dbReference type="NCBIfam" id="NF004035">
    <property type="entry name" value="PRK05506.1"/>
    <property type="match status" value="1"/>
</dbReference>
<protein>
    <recommendedName>
        <fullName evidence="9">Sulfate adenylyltransferase subunit 1</fullName>
        <ecNumber evidence="9">2.7.7.4</ecNumber>
    </recommendedName>
    <alternativeName>
        <fullName evidence="9">ATP-sulfurylase large subunit</fullName>
    </alternativeName>
    <alternativeName>
        <fullName evidence="9">Sulfate adenylate transferase</fullName>
        <shortName evidence="9">SAT</shortName>
    </alternativeName>
</protein>
<gene>
    <name evidence="9" type="primary">cysN</name>
    <name evidence="11" type="ORF">Ga0061065_10556</name>
</gene>
<dbReference type="InterPro" id="IPR031157">
    <property type="entry name" value="G_TR_CS"/>
</dbReference>
<dbReference type="SUPFAM" id="SSF50447">
    <property type="entry name" value="Translation proteins"/>
    <property type="match status" value="1"/>
</dbReference>
<organism evidence="11 12">
    <name type="scientific">Marinomonas fungiae</name>
    <dbReference type="NCBI Taxonomy" id="1137284"/>
    <lineage>
        <taxon>Bacteria</taxon>
        <taxon>Pseudomonadati</taxon>
        <taxon>Pseudomonadota</taxon>
        <taxon>Gammaproteobacteria</taxon>
        <taxon>Oceanospirillales</taxon>
        <taxon>Oceanospirillaceae</taxon>
        <taxon>Marinomonas</taxon>
    </lineage>
</organism>
<dbReference type="InterPro" id="IPR044139">
    <property type="entry name" value="CysN_NoDQ_III"/>
</dbReference>
<accession>A0A0K6ILJ4</accession>
<dbReference type="OrthoDB" id="9804504at2"/>
<dbReference type="InterPro" id="IPR041757">
    <property type="entry name" value="CysN_GTP-bd"/>
</dbReference>
<evidence type="ECO:0000256" key="9">
    <source>
        <dbReference type="HAMAP-Rule" id="MF_00062"/>
    </source>
</evidence>
<dbReference type="PROSITE" id="PS51722">
    <property type="entry name" value="G_TR_2"/>
    <property type="match status" value="1"/>
</dbReference>
<dbReference type="InterPro" id="IPR027417">
    <property type="entry name" value="P-loop_NTPase"/>
</dbReference>
<dbReference type="GO" id="GO:0003924">
    <property type="term" value="F:GTPase activity"/>
    <property type="evidence" value="ECO:0007669"/>
    <property type="project" value="InterPro"/>
</dbReference>
<dbReference type="UniPathway" id="UPA00140">
    <property type="reaction ID" value="UER00204"/>
</dbReference>
<evidence type="ECO:0000313" key="12">
    <source>
        <dbReference type="Proteomes" id="UP000182769"/>
    </source>
</evidence>
<dbReference type="InterPro" id="IPR009000">
    <property type="entry name" value="Transl_B-barrel_sf"/>
</dbReference>
<proteinExistence type="inferred from homology"/>
<dbReference type="Proteomes" id="UP000182769">
    <property type="component" value="Unassembled WGS sequence"/>
</dbReference>
<dbReference type="CDD" id="cd04166">
    <property type="entry name" value="CysN_ATPS"/>
    <property type="match status" value="1"/>
</dbReference>
<dbReference type="EMBL" id="CYHG01000005">
    <property type="protein sequence ID" value="CUB03964.1"/>
    <property type="molecule type" value="Genomic_DNA"/>
</dbReference>
<dbReference type="EC" id="2.7.7.4" evidence="9"/>
<dbReference type="Gene3D" id="2.40.30.10">
    <property type="entry name" value="Translation factors"/>
    <property type="match status" value="2"/>
</dbReference>
<dbReference type="GO" id="GO:0005525">
    <property type="term" value="F:GTP binding"/>
    <property type="evidence" value="ECO:0007669"/>
    <property type="project" value="UniProtKB-UniRule"/>
</dbReference>
<evidence type="ECO:0000256" key="7">
    <source>
        <dbReference type="ARBA" id="ARBA00055271"/>
    </source>
</evidence>
<comment type="pathway">
    <text evidence="1 9">Sulfur metabolism; hydrogen sulfide biosynthesis; sulfite from sulfate: step 1/3.</text>
</comment>
<keyword evidence="5 9" id="KW-0067">ATP-binding</keyword>
<dbReference type="GO" id="GO:0004781">
    <property type="term" value="F:sulfate adenylyltransferase (ATP) activity"/>
    <property type="evidence" value="ECO:0007669"/>
    <property type="project" value="UniProtKB-UniRule"/>
</dbReference>
<dbReference type="Pfam" id="PF22594">
    <property type="entry name" value="GTP-eEF1A_C"/>
    <property type="match status" value="1"/>
</dbReference>
<dbReference type="InterPro" id="IPR011779">
    <property type="entry name" value="SO4_adenylTrfase_lsu"/>
</dbReference>
<keyword evidence="4 9" id="KW-0547">Nucleotide-binding</keyword>
<dbReference type="PRINTS" id="PR00315">
    <property type="entry name" value="ELONGATNFCT"/>
</dbReference>
<dbReference type="HAMAP" id="MF_00062">
    <property type="entry name" value="Sulf_adenylyltr_sub1"/>
    <property type="match status" value="1"/>
</dbReference>
<dbReference type="GO" id="GO:0000103">
    <property type="term" value="P:sulfate assimilation"/>
    <property type="evidence" value="ECO:0007669"/>
    <property type="project" value="UniProtKB-UniRule"/>
</dbReference>
<dbReference type="NCBIfam" id="TIGR00231">
    <property type="entry name" value="small_GTP"/>
    <property type="match status" value="1"/>
</dbReference>
<comment type="subunit">
    <text evidence="8">Heterodimer composed of CysD, the smaller subunit, and CysNC.</text>
</comment>